<accession>A0A8J4T6N2</accession>
<dbReference type="Proteomes" id="UP000727407">
    <property type="component" value="Unassembled WGS sequence"/>
</dbReference>
<gene>
    <name evidence="2" type="primary">infB</name>
    <name evidence="2" type="ORF">DAT39_019940</name>
</gene>
<dbReference type="GO" id="GO:0003743">
    <property type="term" value="F:translation initiation factor activity"/>
    <property type="evidence" value="ECO:0007669"/>
    <property type="project" value="UniProtKB-KW"/>
</dbReference>
<name>A0A8J4T6N2_CLAMG</name>
<dbReference type="AlphaFoldDB" id="A0A8J4T6N2"/>
<comment type="caution">
    <text evidence="2">The sequence shown here is derived from an EMBL/GenBank/DDBJ whole genome shotgun (WGS) entry which is preliminary data.</text>
</comment>
<evidence type="ECO:0000313" key="2">
    <source>
        <dbReference type="EMBL" id="KAF5890366.1"/>
    </source>
</evidence>
<proteinExistence type="predicted"/>
<protein>
    <submittedName>
        <fullName evidence="2">Translation initiation factor IF-2</fullName>
    </submittedName>
</protein>
<dbReference type="EMBL" id="QNUK01000693">
    <property type="protein sequence ID" value="KAF5890366.1"/>
    <property type="molecule type" value="Genomic_DNA"/>
</dbReference>
<feature type="compositionally biased region" description="Polar residues" evidence="1">
    <location>
        <begin position="8"/>
        <end position="19"/>
    </location>
</feature>
<reference evidence="2" key="1">
    <citation type="submission" date="2020-07" db="EMBL/GenBank/DDBJ databases">
        <title>Clarias magur genome sequencing, assembly and annotation.</title>
        <authorList>
            <person name="Kushwaha B."/>
            <person name="Kumar R."/>
            <person name="Das P."/>
            <person name="Joshi C.G."/>
            <person name="Kumar D."/>
            <person name="Nagpure N.S."/>
            <person name="Pandey M."/>
            <person name="Agarwal S."/>
            <person name="Srivastava S."/>
            <person name="Singh M."/>
            <person name="Sahoo L."/>
            <person name="Jayasankar P."/>
            <person name="Meher P.K."/>
            <person name="Koringa P.G."/>
            <person name="Iquebal M.A."/>
            <person name="Das S.P."/>
            <person name="Bit A."/>
            <person name="Patnaik S."/>
            <person name="Patel N."/>
            <person name="Shah T.M."/>
            <person name="Hinsu A."/>
            <person name="Jena J.K."/>
        </authorList>
    </citation>
    <scope>NUCLEOTIDE SEQUENCE</scope>
    <source>
        <strain evidence="2">CIFAMagur01</strain>
        <tissue evidence="2">Testis</tissue>
    </source>
</reference>
<evidence type="ECO:0000256" key="1">
    <source>
        <dbReference type="SAM" id="MobiDB-lite"/>
    </source>
</evidence>
<keyword evidence="2" id="KW-0648">Protein biosynthesis</keyword>
<feature type="region of interest" description="Disordered" evidence="1">
    <location>
        <begin position="1"/>
        <end position="54"/>
    </location>
</feature>
<keyword evidence="2" id="KW-0396">Initiation factor</keyword>
<organism evidence="2 3">
    <name type="scientific">Clarias magur</name>
    <name type="common">Asian catfish</name>
    <name type="synonym">Macropteronotus magur</name>
    <dbReference type="NCBI Taxonomy" id="1594786"/>
    <lineage>
        <taxon>Eukaryota</taxon>
        <taxon>Metazoa</taxon>
        <taxon>Chordata</taxon>
        <taxon>Craniata</taxon>
        <taxon>Vertebrata</taxon>
        <taxon>Euteleostomi</taxon>
        <taxon>Actinopterygii</taxon>
        <taxon>Neopterygii</taxon>
        <taxon>Teleostei</taxon>
        <taxon>Ostariophysi</taxon>
        <taxon>Siluriformes</taxon>
        <taxon>Clariidae</taxon>
        <taxon>Clarias</taxon>
    </lineage>
</organism>
<evidence type="ECO:0000313" key="3">
    <source>
        <dbReference type="Proteomes" id="UP000727407"/>
    </source>
</evidence>
<keyword evidence="3" id="KW-1185">Reference proteome</keyword>
<sequence>MLRGKIFSSKSGNDWRQNPNPVPSLRPNQPCHARAAAFPPPPLSGHARTTVSKL</sequence>